<feature type="chain" id="PRO_5009173774" description="Cytochrome P460 domain-containing protein" evidence="1">
    <location>
        <begin position="19"/>
        <end position="166"/>
    </location>
</feature>
<feature type="signal peptide" evidence="1">
    <location>
        <begin position="1"/>
        <end position="18"/>
    </location>
</feature>
<proteinExistence type="predicted"/>
<gene>
    <name evidence="2" type="ORF">A130_10085</name>
</gene>
<dbReference type="Proteomes" id="UP000094165">
    <property type="component" value="Unassembled WGS sequence"/>
</dbReference>
<organism evidence="2 3">
    <name type="scientific">Vibrio genomosp. F6 str. FF-238</name>
    <dbReference type="NCBI Taxonomy" id="1191298"/>
    <lineage>
        <taxon>Bacteria</taxon>
        <taxon>Pseudomonadati</taxon>
        <taxon>Pseudomonadota</taxon>
        <taxon>Gammaproteobacteria</taxon>
        <taxon>Vibrionales</taxon>
        <taxon>Vibrionaceae</taxon>
        <taxon>Vibrio</taxon>
    </lineage>
</organism>
<evidence type="ECO:0000313" key="3">
    <source>
        <dbReference type="Proteomes" id="UP000094165"/>
    </source>
</evidence>
<evidence type="ECO:0008006" key="4">
    <source>
        <dbReference type="Google" id="ProtNLM"/>
    </source>
</evidence>
<accession>A0A1E5D9M8</accession>
<evidence type="ECO:0000313" key="2">
    <source>
        <dbReference type="EMBL" id="OEE80462.1"/>
    </source>
</evidence>
<evidence type="ECO:0000256" key="1">
    <source>
        <dbReference type="SAM" id="SignalP"/>
    </source>
</evidence>
<dbReference type="EMBL" id="AJYW02000006">
    <property type="protein sequence ID" value="OEE80462.1"/>
    <property type="molecule type" value="Genomic_DNA"/>
</dbReference>
<keyword evidence="3" id="KW-1185">Reference proteome</keyword>
<protein>
    <recommendedName>
        <fullName evidence="4">Cytochrome P460 domain-containing protein</fullName>
    </recommendedName>
</protein>
<dbReference type="RefSeq" id="WP_017051358.1">
    <property type="nucleotide sequence ID" value="NZ_AJYW02000006.1"/>
</dbReference>
<name>A0A1E5D9M8_9VIBR</name>
<sequence length="166" mass="18341">MARFYLILALLMSGHSNATSIASFPDDIDSMILVKQSVLPGNDVVLPPNTALFVQETVKMYNWINNGQGTKLNIFVPKERVKAYKNHGPYPDGITAVAIYEDQDIVFVTEHLAGEAMYGTYDRNGNDISSQHPSFATEVCYACHLGHQDICINGTCAVPIIEIFDK</sequence>
<reference evidence="2 3" key="1">
    <citation type="journal article" date="2012" name="Science">
        <title>Ecological populations of bacteria act as socially cohesive units of antibiotic production and resistance.</title>
        <authorList>
            <person name="Cordero O.X."/>
            <person name="Wildschutte H."/>
            <person name="Kirkup B."/>
            <person name="Proehl S."/>
            <person name="Ngo L."/>
            <person name="Hussain F."/>
            <person name="Le Roux F."/>
            <person name="Mincer T."/>
            <person name="Polz M.F."/>
        </authorList>
    </citation>
    <scope>NUCLEOTIDE SEQUENCE [LARGE SCALE GENOMIC DNA]</scope>
    <source>
        <strain evidence="2 3">FF-238</strain>
    </source>
</reference>
<comment type="caution">
    <text evidence="2">The sequence shown here is derived from an EMBL/GenBank/DDBJ whole genome shotgun (WGS) entry which is preliminary data.</text>
</comment>
<keyword evidence="1" id="KW-0732">Signal</keyword>
<dbReference type="AlphaFoldDB" id="A0A1E5D9M8"/>